<feature type="transmembrane region" description="Helical" evidence="7">
    <location>
        <begin position="215"/>
        <end position="235"/>
    </location>
</feature>
<gene>
    <name evidence="8" type="ORF">METZ01_LOCUS46758</name>
</gene>
<feature type="transmembrane region" description="Helical" evidence="7">
    <location>
        <begin position="113"/>
        <end position="140"/>
    </location>
</feature>
<dbReference type="InterPro" id="IPR001734">
    <property type="entry name" value="Na/solute_symporter"/>
</dbReference>
<evidence type="ECO:0000256" key="5">
    <source>
        <dbReference type="ARBA" id="ARBA00022989"/>
    </source>
</evidence>
<dbReference type="EMBL" id="UINC01002186">
    <property type="protein sequence ID" value="SUZ93904.1"/>
    <property type="molecule type" value="Genomic_DNA"/>
</dbReference>
<dbReference type="AlphaFoldDB" id="A0A381RRQ2"/>
<comment type="similarity">
    <text evidence="2">Belongs to the sodium:solute symporter (SSF) (TC 2.A.21) family.</text>
</comment>
<dbReference type="GO" id="GO:0022857">
    <property type="term" value="F:transmembrane transporter activity"/>
    <property type="evidence" value="ECO:0007669"/>
    <property type="project" value="InterPro"/>
</dbReference>
<dbReference type="Pfam" id="PF00474">
    <property type="entry name" value="SSF"/>
    <property type="match status" value="1"/>
</dbReference>
<dbReference type="PANTHER" id="PTHR48086">
    <property type="entry name" value="SODIUM/PROLINE SYMPORTER-RELATED"/>
    <property type="match status" value="1"/>
</dbReference>
<feature type="transmembrane region" description="Helical" evidence="7">
    <location>
        <begin position="73"/>
        <end position="92"/>
    </location>
</feature>
<feature type="transmembrane region" description="Helical" evidence="7">
    <location>
        <begin position="410"/>
        <end position="428"/>
    </location>
</feature>
<dbReference type="GO" id="GO:0005886">
    <property type="term" value="C:plasma membrane"/>
    <property type="evidence" value="ECO:0007669"/>
    <property type="project" value="TreeGrafter"/>
</dbReference>
<feature type="transmembrane region" description="Helical" evidence="7">
    <location>
        <begin position="380"/>
        <end position="398"/>
    </location>
</feature>
<feature type="transmembrane region" description="Helical" evidence="7">
    <location>
        <begin position="440"/>
        <end position="457"/>
    </location>
</feature>
<reference evidence="8" key="1">
    <citation type="submission" date="2018-05" db="EMBL/GenBank/DDBJ databases">
        <authorList>
            <person name="Lanie J.A."/>
            <person name="Ng W.-L."/>
            <person name="Kazmierczak K.M."/>
            <person name="Andrzejewski T.M."/>
            <person name="Davidsen T.M."/>
            <person name="Wayne K.J."/>
            <person name="Tettelin H."/>
            <person name="Glass J.I."/>
            <person name="Rusch D."/>
            <person name="Podicherti R."/>
            <person name="Tsui H.-C.T."/>
            <person name="Winkler M.E."/>
        </authorList>
    </citation>
    <scope>NUCLEOTIDE SEQUENCE</scope>
</reference>
<feature type="transmembrane region" description="Helical" evidence="7">
    <location>
        <begin position="43"/>
        <end position="61"/>
    </location>
</feature>
<sequence length="468" mass="51676">MHYLDILVLGVYATALVIIGFIRSGSSRSNSEEYLLMGRRLSLPGFVATLVTTWYGGILGLGENTYLYGVQTWFIFALPYYIFGLIFALLLAKRISITKFISIPDHFHHHYGRSAGIVSAIFIMVLASPAPYILSIGILLQTFLDISLGWALILALGTSMVYIWTGGFGAVIRTDIFQFILMYGGFIILLGFSWGEFGSPISIISQLPETHIDPFGGMSVQYILVWFFIAMWTFVDPGFYQRCAAANSPVTAKKGILISLVFWFIFDLLTITSGLYAKFALEISAPLFAFPLLGMEILPPIIFGLFIVGILATIMSTVDSLGFISAITFGRDIMWRIQVTEAGKTPVMDRTMTPMVQKGLFVMAFLALALAVTVPSVVRLWYVTGSIIVPGLLLPFLMTFRTHHGIPVNIIQLMTLPVMIAIIWFIMGNLTDGYPFGIEPFYPGLLTSLIIFSLSGLNGSRELTKTSG</sequence>
<name>A0A381RRQ2_9ZZZZ</name>
<feature type="transmembrane region" description="Helical" evidence="7">
    <location>
        <begin position="256"/>
        <end position="277"/>
    </location>
</feature>
<dbReference type="Gene3D" id="1.20.1730.10">
    <property type="entry name" value="Sodium/glucose cotransporter"/>
    <property type="match status" value="1"/>
</dbReference>
<comment type="subcellular location">
    <subcellularLocation>
        <location evidence="1">Membrane</location>
        <topology evidence="1">Multi-pass membrane protein</topology>
    </subcellularLocation>
</comment>
<organism evidence="8">
    <name type="scientific">marine metagenome</name>
    <dbReference type="NCBI Taxonomy" id="408172"/>
    <lineage>
        <taxon>unclassified sequences</taxon>
        <taxon>metagenomes</taxon>
        <taxon>ecological metagenomes</taxon>
    </lineage>
</organism>
<feature type="transmembrane region" description="Helical" evidence="7">
    <location>
        <begin position="176"/>
        <end position="195"/>
    </location>
</feature>
<evidence type="ECO:0000256" key="2">
    <source>
        <dbReference type="ARBA" id="ARBA00006434"/>
    </source>
</evidence>
<keyword evidence="5 7" id="KW-1133">Transmembrane helix</keyword>
<dbReference type="PANTHER" id="PTHR48086:SF7">
    <property type="entry name" value="SODIUM-SOLUTE SYMPORTER-RELATED"/>
    <property type="match status" value="1"/>
</dbReference>
<keyword evidence="3" id="KW-0813">Transport</keyword>
<evidence type="ECO:0000256" key="6">
    <source>
        <dbReference type="ARBA" id="ARBA00023136"/>
    </source>
</evidence>
<evidence type="ECO:0008006" key="9">
    <source>
        <dbReference type="Google" id="ProtNLM"/>
    </source>
</evidence>
<dbReference type="InterPro" id="IPR050277">
    <property type="entry name" value="Sodium:Solute_Symporter"/>
</dbReference>
<evidence type="ECO:0000256" key="1">
    <source>
        <dbReference type="ARBA" id="ARBA00004141"/>
    </source>
</evidence>
<evidence type="ECO:0000256" key="7">
    <source>
        <dbReference type="SAM" id="Phobius"/>
    </source>
</evidence>
<evidence type="ECO:0000313" key="8">
    <source>
        <dbReference type="EMBL" id="SUZ93904.1"/>
    </source>
</evidence>
<feature type="transmembrane region" description="Helical" evidence="7">
    <location>
        <begin position="6"/>
        <end position="22"/>
    </location>
</feature>
<evidence type="ECO:0000256" key="4">
    <source>
        <dbReference type="ARBA" id="ARBA00022692"/>
    </source>
</evidence>
<evidence type="ECO:0000256" key="3">
    <source>
        <dbReference type="ARBA" id="ARBA00022448"/>
    </source>
</evidence>
<dbReference type="CDD" id="cd10322">
    <property type="entry name" value="SLC5sbd"/>
    <property type="match status" value="1"/>
</dbReference>
<feature type="transmembrane region" description="Helical" evidence="7">
    <location>
        <begin position="146"/>
        <end position="164"/>
    </location>
</feature>
<feature type="transmembrane region" description="Helical" evidence="7">
    <location>
        <begin position="297"/>
        <end position="327"/>
    </location>
</feature>
<feature type="transmembrane region" description="Helical" evidence="7">
    <location>
        <begin position="355"/>
        <end position="374"/>
    </location>
</feature>
<proteinExistence type="inferred from homology"/>
<keyword evidence="6 7" id="KW-0472">Membrane</keyword>
<keyword evidence="4 7" id="KW-0812">Transmembrane</keyword>
<accession>A0A381RRQ2</accession>
<protein>
    <recommendedName>
        <fullName evidence="9">Sodium:solute symporter family protein</fullName>
    </recommendedName>
</protein>
<dbReference type="PROSITE" id="PS50283">
    <property type="entry name" value="NA_SOLUT_SYMP_3"/>
    <property type="match status" value="1"/>
</dbReference>
<dbReference type="InterPro" id="IPR038377">
    <property type="entry name" value="Na/Glc_symporter_sf"/>
</dbReference>